<gene>
    <name evidence="3" type="ORF">FHS65_000415</name>
</gene>
<feature type="compositionally biased region" description="Low complexity" evidence="2">
    <location>
        <begin position="25"/>
        <end position="50"/>
    </location>
</feature>
<dbReference type="InterPro" id="IPR007607">
    <property type="entry name" value="BacA/B"/>
</dbReference>
<evidence type="ECO:0000256" key="2">
    <source>
        <dbReference type="SAM" id="MobiDB-lite"/>
    </source>
</evidence>
<proteinExistence type="inferred from homology"/>
<name>A0A7W9A1I5_9CAUL</name>
<comment type="similarity">
    <text evidence="1">Belongs to the bactofilin family.</text>
</comment>
<reference evidence="3 4" key="1">
    <citation type="submission" date="2020-08" db="EMBL/GenBank/DDBJ databases">
        <title>Genomic Encyclopedia of Type Strains, Phase IV (KMG-IV): sequencing the most valuable type-strain genomes for metagenomic binning, comparative biology and taxonomic classification.</title>
        <authorList>
            <person name="Goeker M."/>
        </authorList>
    </citation>
    <scope>NUCLEOTIDE SEQUENCE [LARGE SCALE GENOMIC DNA]</scope>
    <source>
        <strain evidence="3 4">DSM 24448</strain>
    </source>
</reference>
<evidence type="ECO:0000313" key="3">
    <source>
        <dbReference type="EMBL" id="MBB5659697.1"/>
    </source>
</evidence>
<dbReference type="AlphaFoldDB" id="A0A7W9A1I5"/>
<dbReference type="EMBL" id="JACIJB010000001">
    <property type="protein sequence ID" value="MBB5659697.1"/>
    <property type="molecule type" value="Genomic_DNA"/>
</dbReference>
<feature type="compositionally biased region" description="Low complexity" evidence="2">
    <location>
        <begin position="156"/>
        <end position="181"/>
    </location>
</feature>
<dbReference type="PANTHER" id="PTHR35024:SF4">
    <property type="entry name" value="POLYMER-FORMING CYTOSKELETAL PROTEIN"/>
    <property type="match status" value="1"/>
</dbReference>
<evidence type="ECO:0000256" key="1">
    <source>
        <dbReference type="ARBA" id="ARBA00044755"/>
    </source>
</evidence>
<keyword evidence="4" id="KW-1185">Reference proteome</keyword>
<dbReference type="Proteomes" id="UP000548978">
    <property type="component" value="Unassembled WGS sequence"/>
</dbReference>
<feature type="region of interest" description="Disordered" evidence="2">
    <location>
        <begin position="154"/>
        <end position="192"/>
    </location>
</feature>
<accession>A0A7W9A1I5</accession>
<evidence type="ECO:0000313" key="4">
    <source>
        <dbReference type="Proteomes" id="UP000548978"/>
    </source>
</evidence>
<organism evidence="3 4">
    <name type="scientific">Brevundimonas halotolerans</name>
    <dbReference type="NCBI Taxonomy" id="69670"/>
    <lineage>
        <taxon>Bacteria</taxon>
        <taxon>Pseudomonadati</taxon>
        <taxon>Pseudomonadota</taxon>
        <taxon>Alphaproteobacteria</taxon>
        <taxon>Caulobacterales</taxon>
        <taxon>Caulobacteraceae</taxon>
        <taxon>Brevundimonas</taxon>
    </lineage>
</organism>
<comment type="caution">
    <text evidence="3">The sequence shown here is derived from an EMBL/GenBank/DDBJ whole genome shotgun (WGS) entry which is preliminary data.</text>
</comment>
<sequence length="192" mass="19855">MFNKSKSPAKPSSVPSIPPLPDMPQAPQASQAAQAPSSQPRQPAPQQQSSGRNLSTLSADLRFEGNISGSGDLQVDGQIKGDVKVGRLIVGETGAIEGSVNADYVEVRGRIVGAVSGKQVKLISTAYVDGDITAEQLSIDIGAYFQGRCIQGSRNAAPASAPRPSAQPAVAAQAPQPVPQAETPQRIDMSSN</sequence>
<dbReference type="RefSeq" id="WP_241153142.1">
    <property type="nucleotide sequence ID" value="NZ_JACIJB010000001.1"/>
</dbReference>
<feature type="compositionally biased region" description="Low complexity" evidence="2">
    <location>
        <begin position="1"/>
        <end position="15"/>
    </location>
</feature>
<dbReference type="Pfam" id="PF04519">
    <property type="entry name" value="Bactofilin"/>
    <property type="match status" value="1"/>
</dbReference>
<protein>
    <submittedName>
        <fullName evidence="3">Cytoskeletal protein CcmA (Bactofilin family)</fullName>
    </submittedName>
</protein>
<feature type="region of interest" description="Disordered" evidence="2">
    <location>
        <begin position="1"/>
        <end position="52"/>
    </location>
</feature>
<dbReference type="PANTHER" id="PTHR35024">
    <property type="entry name" value="HYPOTHETICAL CYTOSOLIC PROTEIN"/>
    <property type="match status" value="1"/>
</dbReference>